<dbReference type="PANTHER" id="PTHR43011">
    <property type="entry name" value="IRON-SULFUR CLUSTER ASSEMBLY 2 HOMOLOG, MITOCHONDRIAL"/>
    <property type="match status" value="1"/>
</dbReference>
<dbReference type="EMBL" id="MGJD01000002">
    <property type="protein sequence ID" value="OGN01948.1"/>
    <property type="molecule type" value="Genomic_DNA"/>
</dbReference>
<name>A0A1F8EMX6_9BACT</name>
<gene>
    <name evidence="2" type="ORF">A2650_00105</name>
</gene>
<dbReference type="GO" id="GO:0005506">
    <property type="term" value="F:iron ion binding"/>
    <property type="evidence" value="ECO:0007669"/>
    <property type="project" value="TreeGrafter"/>
</dbReference>
<evidence type="ECO:0000259" key="1">
    <source>
        <dbReference type="Pfam" id="PF01521"/>
    </source>
</evidence>
<dbReference type="Pfam" id="PF01521">
    <property type="entry name" value="Fe-S_biosyn"/>
    <property type="match status" value="1"/>
</dbReference>
<dbReference type="InterPro" id="IPR000361">
    <property type="entry name" value="ATAP_core_dom"/>
</dbReference>
<accession>A0A1F8EMX6</accession>
<sequence>MITVTEKAAAKLKELIAEDKKEFLRVAVKGGGCSGFQYHMELTSEKDENDSVYEPNGVKVIIDPISIRYLLGSEIDYSEEVVGGKFTIKNPGAKSTCGCGDSFETK</sequence>
<reference evidence="2 3" key="1">
    <citation type="journal article" date="2016" name="Nat. Commun.">
        <title>Thousands of microbial genomes shed light on interconnected biogeochemical processes in an aquifer system.</title>
        <authorList>
            <person name="Anantharaman K."/>
            <person name="Brown C.T."/>
            <person name="Hug L.A."/>
            <person name="Sharon I."/>
            <person name="Castelle C.J."/>
            <person name="Probst A.J."/>
            <person name="Thomas B.C."/>
            <person name="Singh A."/>
            <person name="Wilkins M.J."/>
            <person name="Karaoz U."/>
            <person name="Brodie E.L."/>
            <person name="Williams K.H."/>
            <person name="Hubbard S.S."/>
            <person name="Banfield J.F."/>
        </authorList>
    </citation>
    <scope>NUCLEOTIDE SEQUENCE [LARGE SCALE GENOMIC DNA]</scope>
</reference>
<evidence type="ECO:0000313" key="3">
    <source>
        <dbReference type="Proteomes" id="UP000177117"/>
    </source>
</evidence>
<dbReference type="GO" id="GO:0051537">
    <property type="term" value="F:2 iron, 2 sulfur cluster binding"/>
    <property type="evidence" value="ECO:0007669"/>
    <property type="project" value="TreeGrafter"/>
</dbReference>
<dbReference type="NCBIfam" id="NF010147">
    <property type="entry name" value="PRK13623.1"/>
    <property type="match status" value="1"/>
</dbReference>
<dbReference type="InterPro" id="IPR016092">
    <property type="entry name" value="ATAP"/>
</dbReference>
<dbReference type="GO" id="GO:0016226">
    <property type="term" value="P:iron-sulfur cluster assembly"/>
    <property type="evidence" value="ECO:0007669"/>
    <property type="project" value="InterPro"/>
</dbReference>
<evidence type="ECO:0000313" key="2">
    <source>
        <dbReference type="EMBL" id="OGN01948.1"/>
    </source>
</evidence>
<dbReference type="PANTHER" id="PTHR43011:SF1">
    <property type="entry name" value="IRON-SULFUR CLUSTER ASSEMBLY 2 HOMOLOG, MITOCHONDRIAL"/>
    <property type="match status" value="1"/>
</dbReference>
<organism evidence="2 3">
    <name type="scientific">Candidatus Yanofskybacteria bacterium RIFCSPHIGHO2_01_FULL_41_53</name>
    <dbReference type="NCBI Taxonomy" id="1802663"/>
    <lineage>
        <taxon>Bacteria</taxon>
        <taxon>Candidatus Yanofskyibacteriota</taxon>
    </lineage>
</organism>
<comment type="caution">
    <text evidence="2">The sequence shown here is derived from an EMBL/GenBank/DDBJ whole genome shotgun (WGS) entry which is preliminary data.</text>
</comment>
<dbReference type="InterPro" id="IPR035903">
    <property type="entry name" value="HesB-like_dom_sf"/>
</dbReference>
<dbReference type="SUPFAM" id="SSF89360">
    <property type="entry name" value="HesB-like domain"/>
    <property type="match status" value="1"/>
</dbReference>
<dbReference type="GO" id="GO:0051539">
    <property type="term" value="F:4 iron, 4 sulfur cluster binding"/>
    <property type="evidence" value="ECO:0007669"/>
    <property type="project" value="TreeGrafter"/>
</dbReference>
<proteinExistence type="predicted"/>
<dbReference type="NCBIfam" id="TIGR00049">
    <property type="entry name" value="iron-sulfur cluster assembly accessory protein"/>
    <property type="match status" value="1"/>
</dbReference>
<dbReference type="AlphaFoldDB" id="A0A1F8EMX6"/>
<dbReference type="Proteomes" id="UP000177117">
    <property type="component" value="Unassembled WGS sequence"/>
</dbReference>
<dbReference type="Gene3D" id="2.60.300.12">
    <property type="entry name" value="HesB-like domain"/>
    <property type="match status" value="1"/>
</dbReference>
<protein>
    <submittedName>
        <fullName evidence="2">Iron-sulfur cluster insertion protein ErpA</fullName>
    </submittedName>
</protein>
<feature type="domain" description="Core" evidence="1">
    <location>
        <begin position="2"/>
        <end position="101"/>
    </location>
</feature>